<gene>
    <name evidence="3" type="ORF">HLUCCX10_05815</name>
</gene>
<dbReference type="PANTHER" id="PTHR46268">
    <property type="entry name" value="STRESS RESPONSE PROTEIN NHAX"/>
    <property type="match status" value="1"/>
</dbReference>
<evidence type="ECO:0000313" key="3">
    <source>
        <dbReference type="EMBL" id="KPQ18022.1"/>
    </source>
</evidence>
<evidence type="ECO:0000313" key="4">
    <source>
        <dbReference type="Proteomes" id="UP000050421"/>
    </source>
</evidence>
<dbReference type="PRINTS" id="PR01438">
    <property type="entry name" value="UNVRSLSTRESS"/>
</dbReference>
<dbReference type="PANTHER" id="PTHR46268:SF6">
    <property type="entry name" value="UNIVERSAL STRESS PROTEIN UP12"/>
    <property type="match status" value="1"/>
</dbReference>
<dbReference type="Pfam" id="PF00582">
    <property type="entry name" value="Usp"/>
    <property type="match status" value="1"/>
</dbReference>
<dbReference type="PATRIC" id="fig|1305737.6.peg.1826"/>
<dbReference type="STRING" id="1305737.GCA_000526355_02850"/>
<dbReference type="InterPro" id="IPR006016">
    <property type="entry name" value="UspA"/>
</dbReference>
<reference evidence="3 4" key="1">
    <citation type="submission" date="2015-09" db="EMBL/GenBank/DDBJ databases">
        <title>Identification and resolution of microdiversity through metagenomic sequencing of parallel consortia.</title>
        <authorList>
            <person name="Nelson W.C."/>
            <person name="Romine M.F."/>
            <person name="Lindemann S.R."/>
        </authorList>
    </citation>
    <scope>NUCLEOTIDE SEQUENCE [LARGE SCALE GENOMIC DNA]</scope>
    <source>
        <strain evidence="3">HL-49</strain>
    </source>
</reference>
<dbReference type="OrthoDB" id="1522996at2"/>
<comment type="caution">
    <text evidence="3">The sequence shown here is derived from an EMBL/GenBank/DDBJ whole genome shotgun (WGS) entry which is preliminary data.</text>
</comment>
<name>A0A0P7YHM0_9BACT</name>
<dbReference type="Gene3D" id="3.40.50.620">
    <property type="entry name" value="HUPs"/>
    <property type="match status" value="1"/>
</dbReference>
<dbReference type="CDD" id="cd00293">
    <property type="entry name" value="USP-like"/>
    <property type="match status" value="1"/>
</dbReference>
<dbReference type="InterPro" id="IPR014729">
    <property type="entry name" value="Rossmann-like_a/b/a_fold"/>
</dbReference>
<dbReference type="SUPFAM" id="SSF52402">
    <property type="entry name" value="Adenine nucleotide alpha hydrolases-like"/>
    <property type="match status" value="1"/>
</dbReference>
<evidence type="ECO:0000256" key="1">
    <source>
        <dbReference type="ARBA" id="ARBA00008791"/>
    </source>
</evidence>
<sequence length="286" mass="32484">MKEFRKIALFADLTEMDELLLKFIKGYDKLFDFEELYLVHQIEVEALSSDLKEMLDEKNQTLEGLIEEDIQSKIEEVFGPGKSTIKSYIHPRPDFSELVQWLNKQKFDLVFLGKKKGLEGSGIFSSKLVRLLRTNLILVPETAIATITDVVVPIDFSDYSPKVLQSAEFIAQKTDAKLTPLHVLKIGIHYFPFVAGESQIQKSLEKEARSKFEKLMKKAKTDRELLTIRSFGKPIGNAIYNKARELNSDLIIISKKGKSDDEDLLIGSVAENLIANDKDISVMILQ</sequence>
<protein>
    <submittedName>
        <fullName evidence="3">UspA family universal stress protein</fullName>
    </submittedName>
</protein>
<proteinExistence type="inferred from homology"/>
<dbReference type="AlphaFoldDB" id="A0A0P7YHM0"/>
<dbReference type="InterPro" id="IPR006015">
    <property type="entry name" value="Universal_stress_UspA"/>
</dbReference>
<feature type="domain" description="UspA" evidence="2">
    <location>
        <begin position="149"/>
        <end position="276"/>
    </location>
</feature>
<dbReference type="eggNOG" id="COG0589">
    <property type="taxonomic scope" value="Bacteria"/>
</dbReference>
<comment type="similarity">
    <text evidence="1">Belongs to the universal stress protein A family.</text>
</comment>
<evidence type="ECO:0000259" key="2">
    <source>
        <dbReference type="Pfam" id="PF00582"/>
    </source>
</evidence>
<dbReference type="EMBL" id="LJXT01000027">
    <property type="protein sequence ID" value="KPQ18022.1"/>
    <property type="molecule type" value="Genomic_DNA"/>
</dbReference>
<dbReference type="Proteomes" id="UP000050421">
    <property type="component" value="Unassembled WGS sequence"/>
</dbReference>
<organism evidence="3 4">
    <name type="scientific">Algoriphagus marincola HL-49</name>
    <dbReference type="NCBI Taxonomy" id="1305737"/>
    <lineage>
        <taxon>Bacteria</taxon>
        <taxon>Pseudomonadati</taxon>
        <taxon>Bacteroidota</taxon>
        <taxon>Cytophagia</taxon>
        <taxon>Cytophagales</taxon>
        <taxon>Cyclobacteriaceae</taxon>
        <taxon>Algoriphagus</taxon>
    </lineage>
</organism>
<accession>A0A0P7YHM0</accession>